<dbReference type="FunCoup" id="A0A0Q9WEN7">
    <property type="interactions" value="118"/>
</dbReference>
<feature type="compositionally biased region" description="Basic and acidic residues" evidence="4">
    <location>
        <begin position="1"/>
        <end position="12"/>
    </location>
</feature>
<evidence type="ECO:0000256" key="2">
    <source>
        <dbReference type="ARBA" id="ARBA00022801"/>
    </source>
</evidence>
<proteinExistence type="inferred from homology"/>
<evidence type="ECO:0000256" key="3">
    <source>
        <dbReference type="ARBA" id="ARBA00023807"/>
    </source>
</evidence>
<dbReference type="GO" id="GO:0006139">
    <property type="term" value="P:nucleobase-containing compound metabolic process"/>
    <property type="evidence" value="ECO:0007669"/>
    <property type="project" value="UniProtKB-ARBA"/>
</dbReference>
<gene>
    <name evidence="6" type="primary">Dvir\GJ26766</name>
    <name evidence="6" type="ORF">Dvir_GJ26766</name>
</gene>
<dbReference type="PANTHER" id="PTHR12121">
    <property type="entry name" value="CARBON CATABOLITE REPRESSOR PROTEIN 4"/>
    <property type="match status" value="1"/>
</dbReference>
<organism evidence="6 7">
    <name type="scientific">Drosophila virilis</name>
    <name type="common">Fruit fly</name>
    <dbReference type="NCBI Taxonomy" id="7244"/>
    <lineage>
        <taxon>Eukaryota</taxon>
        <taxon>Metazoa</taxon>
        <taxon>Ecdysozoa</taxon>
        <taxon>Arthropoda</taxon>
        <taxon>Hexapoda</taxon>
        <taxon>Insecta</taxon>
        <taxon>Pterygota</taxon>
        <taxon>Neoptera</taxon>
        <taxon>Endopterygota</taxon>
        <taxon>Diptera</taxon>
        <taxon>Brachycera</taxon>
        <taxon>Muscomorpha</taxon>
        <taxon>Ephydroidea</taxon>
        <taxon>Drosophilidae</taxon>
        <taxon>Drosophila</taxon>
    </lineage>
</organism>
<evidence type="ECO:0000313" key="7">
    <source>
        <dbReference type="Proteomes" id="UP000008792"/>
    </source>
</evidence>
<dbReference type="SMR" id="A0A0Q9WEN7"/>
<dbReference type="AlphaFoldDB" id="A0A0Q9WEN7"/>
<dbReference type="STRING" id="7244.A0A0Q9WEN7"/>
<feature type="compositionally biased region" description="Basic and acidic residues" evidence="4">
    <location>
        <begin position="545"/>
        <end position="559"/>
    </location>
</feature>
<evidence type="ECO:0000259" key="5">
    <source>
        <dbReference type="Pfam" id="PF03372"/>
    </source>
</evidence>
<keyword evidence="2" id="KW-0378">Hydrolase</keyword>
<dbReference type="InterPro" id="IPR036691">
    <property type="entry name" value="Endo/exonu/phosph_ase_sf"/>
</dbReference>
<dbReference type="Pfam" id="PF03372">
    <property type="entry name" value="Exo_endo_phos"/>
    <property type="match status" value="1"/>
</dbReference>
<sequence>MNSHNDKHDQRLGHRRQPALGKAMPVTALLLNLNLAETNRASHARSAAANADEIENEPPPRYFNIADELQPPPSPNEHNTPEPPHYADQQLLGHAKADMPCLNCSQRTPEGLSGPGLAINEMCQRLCNDECRHGLCLSGRLATQDAEQLRQDFLKQYEIAEALAKTSAMTSTTQMKQRLAARKLEMEIETQAAGTQPAWLTTPSGEAAAAAVAAAAAAGDTLPPIADYESPPPRDLLLYLVRMGSFNSAPKINNVDSQDDGLELPKGLSTAALLEHVQQLRGGGIDQPSLLSRCFLKPSPLSEDVTDGMRCLKLNSVSRVCSAPDENEGTQNIRLLQWNILSQTLGQHNDGFVRCPEEALTWQHRKYLIVQEILQNQPDVVCLQEVDHFKFLQTVLGSQNYAGIFFPKPDSPCLYIEQNNGPDGCAIFYKRDKLQLLGYDTRILEVWRVQSNQVAIAARLQLKSSGKEFCVCTTHLKARHGALLAKLRNEQGRDLIRFVKQFAGGSPLLLCGDFNAEPVEPIYATILGCDLFKLSSAYADMQLEREREREREREQDREQQFTSSCEDPNEFISQSIKREPPYTTWKIREDGEECHTIDYVFYTPQQLKIKNCLEFPAGEQIGKNRTPSFQYPSDHFSLVCDFELLDDPRSEGNNKSHGTIQ</sequence>
<dbReference type="InterPro" id="IPR050410">
    <property type="entry name" value="CCR4/nocturin_mRNA_transcr"/>
</dbReference>
<feature type="region of interest" description="Disordered" evidence="4">
    <location>
        <begin position="44"/>
        <end position="87"/>
    </location>
</feature>
<name>A0A0Q9WEN7_DROVI</name>
<dbReference type="SUPFAM" id="SSF56219">
    <property type="entry name" value="DNase I-like"/>
    <property type="match status" value="1"/>
</dbReference>
<dbReference type="InterPro" id="IPR005135">
    <property type="entry name" value="Endo/exonuclease/phosphatase"/>
</dbReference>
<dbReference type="EMBL" id="CH940650">
    <property type="protein sequence ID" value="KRF83016.1"/>
    <property type="molecule type" value="Genomic_DNA"/>
</dbReference>
<dbReference type="PANTHER" id="PTHR12121:SF45">
    <property type="entry name" value="NOCTURNIN"/>
    <property type="match status" value="1"/>
</dbReference>
<evidence type="ECO:0000313" key="6">
    <source>
        <dbReference type="EMBL" id="KRF83016.1"/>
    </source>
</evidence>
<dbReference type="Proteomes" id="UP000008792">
    <property type="component" value="Unassembled WGS sequence"/>
</dbReference>
<accession>A0A0Q9WEN7</accession>
<reference evidence="6 7" key="1">
    <citation type="journal article" date="2007" name="Nature">
        <title>Evolution of genes and genomes on the Drosophila phylogeny.</title>
        <authorList>
            <consortium name="Drosophila 12 Genomes Consortium"/>
            <person name="Clark A.G."/>
            <person name="Eisen M.B."/>
            <person name="Smith D.R."/>
            <person name="Bergman C.M."/>
            <person name="Oliver B."/>
            <person name="Markow T.A."/>
            <person name="Kaufman T.C."/>
            <person name="Kellis M."/>
            <person name="Gelbart W."/>
            <person name="Iyer V.N."/>
            <person name="Pollard D.A."/>
            <person name="Sackton T.B."/>
            <person name="Larracuente A.M."/>
            <person name="Singh N.D."/>
            <person name="Abad J.P."/>
            <person name="Abt D.N."/>
            <person name="Adryan B."/>
            <person name="Aguade M."/>
            <person name="Akashi H."/>
            <person name="Anderson W.W."/>
            <person name="Aquadro C.F."/>
            <person name="Ardell D.H."/>
            <person name="Arguello R."/>
            <person name="Artieri C.G."/>
            <person name="Barbash D.A."/>
            <person name="Barker D."/>
            <person name="Barsanti P."/>
            <person name="Batterham P."/>
            <person name="Batzoglou S."/>
            <person name="Begun D."/>
            <person name="Bhutkar A."/>
            <person name="Blanco E."/>
            <person name="Bosak S.A."/>
            <person name="Bradley R.K."/>
            <person name="Brand A.D."/>
            <person name="Brent M.R."/>
            <person name="Brooks A.N."/>
            <person name="Brown R.H."/>
            <person name="Butlin R.K."/>
            <person name="Caggese C."/>
            <person name="Calvi B.R."/>
            <person name="Bernardo de Carvalho A."/>
            <person name="Caspi A."/>
            <person name="Castrezana S."/>
            <person name="Celniker S.E."/>
            <person name="Chang J.L."/>
            <person name="Chapple C."/>
            <person name="Chatterji S."/>
            <person name="Chinwalla A."/>
            <person name="Civetta A."/>
            <person name="Clifton S.W."/>
            <person name="Comeron J.M."/>
            <person name="Costello J.C."/>
            <person name="Coyne J.A."/>
            <person name="Daub J."/>
            <person name="David R.G."/>
            <person name="Delcher A.L."/>
            <person name="Delehaunty K."/>
            <person name="Do C.B."/>
            <person name="Ebling H."/>
            <person name="Edwards K."/>
            <person name="Eickbush T."/>
            <person name="Evans J.D."/>
            <person name="Filipski A."/>
            <person name="Findeiss S."/>
            <person name="Freyhult E."/>
            <person name="Fulton L."/>
            <person name="Fulton R."/>
            <person name="Garcia A.C."/>
            <person name="Gardiner A."/>
            <person name="Garfield D.A."/>
            <person name="Garvin B.E."/>
            <person name="Gibson G."/>
            <person name="Gilbert D."/>
            <person name="Gnerre S."/>
            <person name="Godfrey J."/>
            <person name="Good R."/>
            <person name="Gotea V."/>
            <person name="Gravely B."/>
            <person name="Greenberg A.J."/>
            <person name="Griffiths-Jones S."/>
            <person name="Gross S."/>
            <person name="Guigo R."/>
            <person name="Gustafson E.A."/>
            <person name="Haerty W."/>
            <person name="Hahn M.W."/>
            <person name="Halligan D.L."/>
            <person name="Halpern A.L."/>
            <person name="Halter G.M."/>
            <person name="Han M.V."/>
            <person name="Heger A."/>
            <person name="Hillier L."/>
            <person name="Hinrichs A.S."/>
            <person name="Holmes I."/>
            <person name="Hoskins R.A."/>
            <person name="Hubisz M.J."/>
            <person name="Hultmark D."/>
            <person name="Huntley M.A."/>
            <person name="Jaffe D.B."/>
            <person name="Jagadeeshan S."/>
            <person name="Jeck W.R."/>
            <person name="Johnson J."/>
            <person name="Jones C.D."/>
            <person name="Jordan W.C."/>
            <person name="Karpen G.H."/>
            <person name="Kataoka E."/>
            <person name="Keightley P.D."/>
            <person name="Kheradpour P."/>
            <person name="Kirkness E.F."/>
            <person name="Koerich L.B."/>
            <person name="Kristiansen K."/>
            <person name="Kudrna D."/>
            <person name="Kulathinal R.J."/>
            <person name="Kumar S."/>
            <person name="Kwok R."/>
            <person name="Lander E."/>
            <person name="Langley C.H."/>
            <person name="Lapoint R."/>
            <person name="Lazzaro B.P."/>
            <person name="Lee S.J."/>
            <person name="Levesque L."/>
            <person name="Li R."/>
            <person name="Lin C.F."/>
            <person name="Lin M.F."/>
            <person name="Lindblad-Toh K."/>
            <person name="Llopart A."/>
            <person name="Long M."/>
            <person name="Low L."/>
            <person name="Lozovsky E."/>
            <person name="Lu J."/>
            <person name="Luo M."/>
            <person name="Machado C.A."/>
            <person name="Makalowski W."/>
            <person name="Marzo M."/>
            <person name="Matsuda M."/>
            <person name="Matzkin L."/>
            <person name="McAllister B."/>
            <person name="McBride C.S."/>
            <person name="McKernan B."/>
            <person name="McKernan K."/>
            <person name="Mendez-Lago M."/>
            <person name="Minx P."/>
            <person name="Mollenhauer M.U."/>
            <person name="Montooth K."/>
            <person name="Mount S.M."/>
            <person name="Mu X."/>
            <person name="Myers E."/>
            <person name="Negre B."/>
            <person name="Newfeld S."/>
            <person name="Nielsen R."/>
            <person name="Noor M.A."/>
            <person name="O'Grady P."/>
            <person name="Pachter L."/>
            <person name="Papaceit M."/>
            <person name="Parisi M.J."/>
            <person name="Parisi M."/>
            <person name="Parts L."/>
            <person name="Pedersen J.S."/>
            <person name="Pesole G."/>
            <person name="Phillippy A.M."/>
            <person name="Ponting C.P."/>
            <person name="Pop M."/>
            <person name="Porcelli D."/>
            <person name="Powell J.R."/>
            <person name="Prohaska S."/>
            <person name="Pruitt K."/>
            <person name="Puig M."/>
            <person name="Quesneville H."/>
            <person name="Ram K.R."/>
            <person name="Rand D."/>
            <person name="Rasmussen M.D."/>
            <person name="Reed L.K."/>
            <person name="Reenan R."/>
            <person name="Reily A."/>
            <person name="Remington K.A."/>
            <person name="Rieger T.T."/>
            <person name="Ritchie M.G."/>
            <person name="Robin C."/>
            <person name="Rogers Y.H."/>
            <person name="Rohde C."/>
            <person name="Rozas J."/>
            <person name="Rubenfield M.J."/>
            <person name="Ruiz A."/>
            <person name="Russo S."/>
            <person name="Salzberg S.L."/>
            <person name="Sanchez-Gracia A."/>
            <person name="Saranga D.J."/>
            <person name="Sato H."/>
            <person name="Schaeffer S.W."/>
            <person name="Schatz M.C."/>
            <person name="Schlenke T."/>
            <person name="Schwartz R."/>
            <person name="Segarra C."/>
            <person name="Singh R.S."/>
            <person name="Sirot L."/>
            <person name="Sirota M."/>
            <person name="Sisneros N.B."/>
            <person name="Smith C.D."/>
            <person name="Smith T.F."/>
            <person name="Spieth J."/>
            <person name="Stage D.E."/>
            <person name="Stark A."/>
            <person name="Stephan W."/>
            <person name="Strausberg R.L."/>
            <person name="Strempel S."/>
            <person name="Sturgill D."/>
            <person name="Sutton G."/>
            <person name="Sutton G.G."/>
            <person name="Tao W."/>
            <person name="Teichmann S."/>
            <person name="Tobari Y.N."/>
            <person name="Tomimura Y."/>
            <person name="Tsolas J.M."/>
            <person name="Valente V.L."/>
            <person name="Venter E."/>
            <person name="Venter J.C."/>
            <person name="Vicario S."/>
            <person name="Vieira F.G."/>
            <person name="Vilella A.J."/>
            <person name="Villasante A."/>
            <person name="Walenz B."/>
            <person name="Wang J."/>
            <person name="Wasserman M."/>
            <person name="Watts T."/>
            <person name="Wilson D."/>
            <person name="Wilson R.K."/>
            <person name="Wing R.A."/>
            <person name="Wolfner M.F."/>
            <person name="Wong A."/>
            <person name="Wong G.K."/>
            <person name="Wu C.I."/>
            <person name="Wu G."/>
            <person name="Yamamoto D."/>
            <person name="Yang H.P."/>
            <person name="Yang S.P."/>
            <person name="Yorke J.A."/>
            <person name="Yoshida K."/>
            <person name="Zdobnov E."/>
            <person name="Zhang P."/>
            <person name="Zhang Y."/>
            <person name="Zimin A.V."/>
            <person name="Baldwin J."/>
            <person name="Abdouelleil A."/>
            <person name="Abdulkadir J."/>
            <person name="Abebe A."/>
            <person name="Abera B."/>
            <person name="Abreu J."/>
            <person name="Acer S.C."/>
            <person name="Aftuck L."/>
            <person name="Alexander A."/>
            <person name="An P."/>
            <person name="Anderson E."/>
            <person name="Anderson S."/>
            <person name="Arachi H."/>
            <person name="Azer M."/>
            <person name="Bachantsang P."/>
            <person name="Barry A."/>
            <person name="Bayul T."/>
            <person name="Berlin A."/>
            <person name="Bessette D."/>
            <person name="Bloom T."/>
            <person name="Blye J."/>
            <person name="Boguslavskiy L."/>
            <person name="Bonnet C."/>
            <person name="Boukhgalter B."/>
            <person name="Bourzgui I."/>
            <person name="Brown A."/>
            <person name="Cahill P."/>
            <person name="Channer S."/>
            <person name="Cheshatsang Y."/>
            <person name="Chuda L."/>
            <person name="Citroen M."/>
            <person name="Collymore A."/>
            <person name="Cooke P."/>
            <person name="Costello M."/>
            <person name="D'Aco K."/>
            <person name="Daza R."/>
            <person name="De Haan G."/>
            <person name="DeGray S."/>
            <person name="DeMaso C."/>
            <person name="Dhargay N."/>
            <person name="Dooley K."/>
            <person name="Dooley E."/>
            <person name="Doricent M."/>
            <person name="Dorje P."/>
            <person name="Dorjee K."/>
            <person name="Dupes A."/>
            <person name="Elong R."/>
            <person name="Falk J."/>
            <person name="Farina A."/>
            <person name="Faro S."/>
            <person name="Ferguson D."/>
            <person name="Fisher S."/>
            <person name="Foley C.D."/>
            <person name="Franke A."/>
            <person name="Friedrich D."/>
            <person name="Gadbois L."/>
            <person name="Gearin G."/>
            <person name="Gearin C.R."/>
            <person name="Giannoukos G."/>
            <person name="Goode T."/>
            <person name="Graham J."/>
            <person name="Grandbois E."/>
            <person name="Grewal S."/>
            <person name="Gyaltsen K."/>
            <person name="Hafez N."/>
            <person name="Hagos B."/>
            <person name="Hall J."/>
            <person name="Henson C."/>
            <person name="Hollinger A."/>
            <person name="Honan T."/>
            <person name="Huard M.D."/>
            <person name="Hughes L."/>
            <person name="Hurhula B."/>
            <person name="Husby M.E."/>
            <person name="Kamat A."/>
            <person name="Kanga B."/>
            <person name="Kashin S."/>
            <person name="Khazanovich D."/>
            <person name="Kisner P."/>
            <person name="Lance K."/>
            <person name="Lara M."/>
            <person name="Lee W."/>
            <person name="Lennon N."/>
            <person name="Letendre F."/>
            <person name="LeVine R."/>
            <person name="Lipovsky A."/>
            <person name="Liu X."/>
            <person name="Liu J."/>
            <person name="Liu S."/>
            <person name="Lokyitsang T."/>
            <person name="Lokyitsang Y."/>
            <person name="Lubonja R."/>
            <person name="Lui A."/>
            <person name="MacDonald P."/>
            <person name="Magnisalis V."/>
            <person name="Maru K."/>
            <person name="Matthews C."/>
            <person name="McCusker W."/>
            <person name="McDonough S."/>
            <person name="Mehta T."/>
            <person name="Meldrim J."/>
            <person name="Meneus L."/>
            <person name="Mihai O."/>
            <person name="Mihalev A."/>
            <person name="Mihova T."/>
            <person name="Mittelman R."/>
            <person name="Mlenga V."/>
            <person name="Montmayeur A."/>
            <person name="Mulrain L."/>
            <person name="Navidi A."/>
            <person name="Naylor J."/>
            <person name="Negash T."/>
            <person name="Nguyen T."/>
            <person name="Nguyen N."/>
            <person name="Nicol R."/>
            <person name="Norbu C."/>
            <person name="Norbu N."/>
            <person name="Novod N."/>
            <person name="O'Neill B."/>
            <person name="Osman S."/>
            <person name="Markiewicz E."/>
            <person name="Oyono O.L."/>
            <person name="Patti C."/>
            <person name="Phunkhang P."/>
            <person name="Pierre F."/>
            <person name="Priest M."/>
            <person name="Raghuraman S."/>
            <person name="Rege F."/>
            <person name="Reyes R."/>
            <person name="Rise C."/>
            <person name="Rogov P."/>
            <person name="Ross K."/>
            <person name="Ryan E."/>
            <person name="Settipalli S."/>
            <person name="Shea T."/>
            <person name="Sherpa N."/>
            <person name="Shi L."/>
            <person name="Shih D."/>
            <person name="Sparrow T."/>
            <person name="Spaulding J."/>
            <person name="Stalker J."/>
            <person name="Stange-Thomann N."/>
            <person name="Stavropoulos S."/>
            <person name="Stone C."/>
            <person name="Strader C."/>
            <person name="Tesfaye S."/>
            <person name="Thomson T."/>
            <person name="Thoulutsang Y."/>
            <person name="Thoulutsang D."/>
            <person name="Topham K."/>
            <person name="Topping I."/>
            <person name="Tsamla T."/>
            <person name="Vassiliev H."/>
            <person name="Vo A."/>
            <person name="Wangchuk T."/>
            <person name="Wangdi T."/>
            <person name="Weiand M."/>
            <person name="Wilkinson J."/>
            <person name="Wilson A."/>
            <person name="Yadav S."/>
            <person name="Young G."/>
            <person name="Yu Q."/>
            <person name="Zembek L."/>
            <person name="Zhong D."/>
            <person name="Zimmer A."/>
            <person name="Zwirko Z."/>
            <person name="Jaffe D.B."/>
            <person name="Alvarez P."/>
            <person name="Brockman W."/>
            <person name="Butler J."/>
            <person name="Chin C."/>
            <person name="Gnerre S."/>
            <person name="Grabherr M."/>
            <person name="Kleber M."/>
            <person name="Mauceli E."/>
            <person name="MacCallum I."/>
        </authorList>
    </citation>
    <scope>NUCLEOTIDE SEQUENCE [LARGE SCALE GENOMIC DNA]</scope>
    <source>
        <strain evidence="7">Tucson 15010-1051.87</strain>
    </source>
</reference>
<dbReference type="InParanoid" id="A0A0Q9WEN7"/>
<evidence type="ECO:0000256" key="4">
    <source>
        <dbReference type="SAM" id="MobiDB-lite"/>
    </source>
</evidence>
<dbReference type="Gene3D" id="3.60.10.10">
    <property type="entry name" value="Endonuclease/exonuclease/phosphatase"/>
    <property type="match status" value="1"/>
</dbReference>
<comment type="similarity">
    <text evidence="1">Belongs to the CCR4/nocturin family.</text>
</comment>
<feature type="region of interest" description="Disordered" evidence="4">
    <location>
        <begin position="1"/>
        <end position="20"/>
    </location>
</feature>
<evidence type="ECO:0000256" key="1">
    <source>
        <dbReference type="ARBA" id="ARBA00010774"/>
    </source>
</evidence>
<dbReference type="GO" id="GO:0000175">
    <property type="term" value="F:3'-5'-RNA exonuclease activity"/>
    <property type="evidence" value="ECO:0007669"/>
    <property type="project" value="TreeGrafter"/>
</dbReference>
<keyword evidence="7" id="KW-1185">Reference proteome</keyword>
<feature type="domain" description="Endonuclease/exonuclease/phosphatase" evidence="5">
    <location>
        <begin position="336"/>
        <end position="635"/>
    </location>
</feature>
<protein>
    <recommendedName>
        <fullName evidence="3">Nocturnin</fullName>
    </recommendedName>
</protein>
<dbReference type="OrthoDB" id="276515at2759"/>
<feature type="region of interest" description="Disordered" evidence="4">
    <location>
        <begin position="545"/>
        <end position="568"/>
    </location>
</feature>